<dbReference type="SUPFAM" id="SSF57701">
    <property type="entry name" value="Zn2/Cys6 DNA-binding domain"/>
    <property type="match status" value="1"/>
</dbReference>
<evidence type="ECO:0000313" key="8">
    <source>
        <dbReference type="Proteomes" id="UP000000599"/>
    </source>
</evidence>
<evidence type="ECO:0000313" key="7">
    <source>
        <dbReference type="EMBL" id="CAR66422.1"/>
    </source>
</evidence>
<dbReference type="OrthoDB" id="4026483at2759"/>
<dbReference type="InterPro" id="IPR007219">
    <property type="entry name" value="XnlR_reg_dom"/>
</dbReference>
<dbReference type="Pfam" id="PF04082">
    <property type="entry name" value="Fungal_trans"/>
    <property type="match status" value="1"/>
</dbReference>
<dbReference type="GO" id="GO:0008270">
    <property type="term" value="F:zinc ion binding"/>
    <property type="evidence" value="ECO:0007669"/>
    <property type="project" value="InterPro"/>
</dbReference>
<dbReference type="PANTHER" id="PTHR31069">
    <property type="entry name" value="OLEATE-ACTIVATED TRANSCRIPTION FACTOR 1-RELATED"/>
    <property type="match status" value="1"/>
</dbReference>
<evidence type="ECO:0000256" key="5">
    <source>
        <dbReference type="ARBA" id="ARBA00023242"/>
    </source>
</evidence>
<dbReference type="eggNOG" id="ENOG502T2PU">
    <property type="taxonomic scope" value="Eukaryota"/>
</dbReference>
<name>B5RUP4_DEBHA</name>
<dbReference type="PANTHER" id="PTHR31069:SF12">
    <property type="entry name" value="TRANSCRIPTION FACTOR DOMAIN-CONTAINING PROTEIN"/>
    <property type="match status" value="1"/>
</dbReference>
<dbReference type="InterPro" id="IPR036864">
    <property type="entry name" value="Zn2-C6_fun-type_DNA-bd_sf"/>
</dbReference>
<dbReference type="EMBL" id="CR382138">
    <property type="protein sequence ID" value="CAR66422.1"/>
    <property type="molecule type" value="Genomic_DNA"/>
</dbReference>
<dbReference type="PROSITE" id="PS00463">
    <property type="entry name" value="ZN2_CY6_FUNGAL_1"/>
    <property type="match status" value="1"/>
</dbReference>
<dbReference type="InParanoid" id="B5RUP4"/>
<dbReference type="OMA" id="INDEHRE"/>
<evidence type="ECO:0000259" key="6">
    <source>
        <dbReference type="PROSITE" id="PS50048"/>
    </source>
</evidence>
<feature type="domain" description="Zn(2)-C6 fungal-type" evidence="6">
    <location>
        <begin position="11"/>
        <end position="42"/>
    </location>
</feature>
<dbReference type="GeneID" id="8999079"/>
<sequence length="930" mass="108029">MNKKRNRQILVCANCHKKKRKCDKEVPCSSCIKLSIESTCSYSSLSRKRQHVMDDELCATQEFSKQNSRETTDELTESINDEHREDLSDRIETLNRKVKELETVLTTSALGNNPNSIPINYIEGRDTFMQELRNSSKSVCLNREANRGLIGFNPVQSDERKFNFLNTFNTSSNVPVSPYGPLRYLILIKQDPAGVLLTSYFKSPSSKNFEHFSSPHIADLEKLDEKSRHFYADSYIKKVGKDCTMADIIEVKDAISKFGLTLGLSFNTAAQLENENSLLDKIKFILPNNNALNLLLNLFFEILYPHFPILDEASFRSDILRIFGEELNDSQRNRIETIKIRNRHDIAVVVTLLILIRLSYLSLFNNDVRKNENMLNSQNYSLYIRNKKYLLENPIPIETIDIAKLCIRELDLISLPNLAIFQASLMMQIYQTYAPEENTFTRTESPVSIGNLYQMANSLFLNRDPDYILYYADRRMEEKVKILSRRLWYFLTILDIEDSILYGTQIYTVQSNYDTKIPSVPRNSPDRHMGIETEIVTAIEALQPVIKSAHGYLERIFRVNSDMTISELAKYLSGFEILVQENLGTLNDYLNTDMTVPKFLKIQKFKLYLYCKIMLSSTYYCLFLYYEVNKNLSLSLFYLKKLIQTIGSELAGISRSLMDNCDEYFGPAFTLILSPILQIFSRMESLTFSIQMRVKCTQKSLEKKFLARVMSKETLKLYDKTLENLLSVFSSLMNSNRNFMSSFKTRYYFAWKYTQSIIYGLNIVADDNLYADEEKTENASLKYSLHDICELENLLTSCVNSKEKDSSCPKNDISTFSRYRKIDKDSIGNQEDAGSIRDLMHDIQVDKLWRSLDFFKEESYGRHFRGIWSKFEKSETNRDSFPGNLSLENSNVIANTEIDVMLQESDPFREFGIEDFFFDNEFYNRLSHLH</sequence>
<keyword evidence="5" id="KW-0539">Nucleus</keyword>
<keyword evidence="2" id="KW-0805">Transcription regulation</keyword>
<evidence type="ECO:0000256" key="2">
    <source>
        <dbReference type="ARBA" id="ARBA00023015"/>
    </source>
</evidence>
<dbReference type="PROSITE" id="PS50048">
    <property type="entry name" value="ZN2_CY6_FUNGAL_2"/>
    <property type="match status" value="1"/>
</dbReference>
<dbReference type="STRING" id="284592.B5RUP4"/>
<dbReference type="Pfam" id="PF00172">
    <property type="entry name" value="Zn_clus"/>
    <property type="match status" value="1"/>
</dbReference>
<dbReference type="KEGG" id="dha:DEHA2F26906g"/>
<dbReference type="Gene3D" id="4.10.240.10">
    <property type="entry name" value="Zn(2)-C6 fungal-type DNA-binding domain"/>
    <property type="match status" value="1"/>
</dbReference>
<dbReference type="GO" id="GO:0006351">
    <property type="term" value="P:DNA-templated transcription"/>
    <property type="evidence" value="ECO:0007669"/>
    <property type="project" value="InterPro"/>
</dbReference>
<dbReference type="InterPro" id="IPR001138">
    <property type="entry name" value="Zn2Cys6_DnaBD"/>
</dbReference>
<dbReference type="GO" id="GO:0045944">
    <property type="term" value="P:positive regulation of transcription by RNA polymerase II"/>
    <property type="evidence" value="ECO:0007669"/>
    <property type="project" value="TreeGrafter"/>
</dbReference>
<keyword evidence="4" id="KW-0804">Transcription</keyword>
<keyword evidence="8" id="KW-1185">Reference proteome</keyword>
<dbReference type="InterPro" id="IPR050675">
    <property type="entry name" value="OAF3"/>
</dbReference>
<dbReference type="GO" id="GO:0000978">
    <property type="term" value="F:RNA polymerase II cis-regulatory region sequence-specific DNA binding"/>
    <property type="evidence" value="ECO:0007669"/>
    <property type="project" value="TreeGrafter"/>
</dbReference>
<gene>
    <name evidence="7" type="ordered locus">DEHA2F26906g</name>
</gene>
<proteinExistence type="predicted"/>
<organism evidence="7 8">
    <name type="scientific">Debaryomyces hansenii (strain ATCC 36239 / CBS 767 / BCRC 21394 / JCM 1990 / NBRC 0083 / IGC 2968)</name>
    <name type="common">Yeast</name>
    <name type="synonym">Torulaspora hansenii</name>
    <dbReference type="NCBI Taxonomy" id="284592"/>
    <lineage>
        <taxon>Eukaryota</taxon>
        <taxon>Fungi</taxon>
        <taxon>Dikarya</taxon>
        <taxon>Ascomycota</taxon>
        <taxon>Saccharomycotina</taxon>
        <taxon>Pichiomycetes</taxon>
        <taxon>Debaryomycetaceae</taxon>
        <taxon>Debaryomyces</taxon>
    </lineage>
</organism>
<keyword evidence="1" id="KW-0479">Metal-binding</keyword>
<dbReference type="GO" id="GO:0005634">
    <property type="term" value="C:nucleus"/>
    <property type="evidence" value="ECO:0007669"/>
    <property type="project" value="TreeGrafter"/>
</dbReference>
<accession>B5RUP4</accession>
<protein>
    <submittedName>
        <fullName evidence="7">DEHA2F26906p</fullName>
    </submittedName>
</protein>
<keyword evidence="3" id="KW-0238">DNA-binding</keyword>
<evidence type="ECO:0000256" key="3">
    <source>
        <dbReference type="ARBA" id="ARBA00023125"/>
    </source>
</evidence>
<dbReference type="CDD" id="cd12148">
    <property type="entry name" value="fungal_TF_MHR"/>
    <property type="match status" value="1"/>
</dbReference>
<dbReference type="CDD" id="cd00067">
    <property type="entry name" value="GAL4"/>
    <property type="match status" value="1"/>
</dbReference>
<dbReference type="SMART" id="SM00066">
    <property type="entry name" value="GAL4"/>
    <property type="match status" value="1"/>
</dbReference>
<dbReference type="AlphaFoldDB" id="B5RUP4"/>
<evidence type="ECO:0000256" key="1">
    <source>
        <dbReference type="ARBA" id="ARBA00022723"/>
    </source>
</evidence>
<evidence type="ECO:0000256" key="4">
    <source>
        <dbReference type="ARBA" id="ARBA00023163"/>
    </source>
</evidence>
<dbReference type="HOGENOM" id="CLU_005934_0_0_1"/>
<dbReference type="Proteomes" id="UP000000599">
    <property type="component" value="Chromosome F"/>
</dbReference>
<dbReference type="RefSeq" id="XP_002770908.1">
    <property type="nucleotide sequence ID" value="XM_002770862.1"/>
</dbReference>
<reference evidence="7 8" key="1">
    <citation type="journal article" date="2004" name="Nature">
        <title>Genome evolution in yeasts.</title>
        <authorList>
            <consortium name="Genolevures"/>
            <person name="Dujon B."/>
            <person name="Sherman D."/>
            <person name="Fischer G."/>
            <person name="Durrens P."/>
            <person name="Casaregola S."/>
            <person name="Lafontaine I."/>
            <person name="de Montigny J."/>
            <person name="Marck C."/>
            <person name="Neuveglise C."/>
            <person name="Talla E."/>
            <person name="Goffard N."/>
            <person name="Frangeul L."/>
            <person name="Aigle M."/>
            <person name="Anthouard V."/>
            <person name="Babour A."/>
            <person name="Barbe V."/>
            <person name="Barnay S."/>
            <person name="Blanchin S."/>
            <person name="Beckerich J.M."/>
            <person name="Beyne E."/>
            <person name="Bleykasten C."/>
            <person name="Boisrame A."/>
            <person name="Boyer J."/>
            <person name="Cattolico L."/>
            <person name="Confanioleri F."/>
            <person name="de Daruvar A."/>
            <person name="Despons L."/>
            <person name="Fabre E."/>
            <person name="Fairhead C."/>
            <person name="Ferry-Dumazet H."/>
            <person name="Groppi A."/>
            <person name="Hantraye F."/>
            <person name="Hennequin C."/>
            <person name="Jauniaux N."/>
            <person name="Joyet P."/>
            <person name="Kachouri R."/>
            <person name="Kerrest A."/>
            <person name="Koszul R."/>
            <person name="Lemaire M."/>
            <person name="Lesur I."/>
            <person name="Ma L."/>
            <person name="Muller H."/>
            <person name="Nicaud J.M."/>
            <person name="Nikolski M."/>
            <person name="Oztas S."/>
            <person name="Ozier-Kalogeropoulos O."/>
            <person name="Pellenz S."/>
            <person name="Potier S."/>
            <person name="Richard G.F."/>
            <person name="Straub M.L."/>
            <person name="Suleau A."/>
            <person name="Swennene D."/>
            <person name="Tekaia F."/>
            <person name="Wesolowski-Louvel M."/>
            <person name="Westhof E."/>
            <person name="Wirth B."/>
            <person name="Zeniou-Meyer M."/>
            <person name="Zivanovic I."/>
            <person name="Bolotin-Fukuhara M."/>
            <person name="Thierry A."/>
            <person name="Bouchier C."/>
            <person name="Caudron B."/>
            <person name="Scarpelli C."/>
            <person name="Gaillardin C."/>
            <person name="Weissenbach J."/>
            <person name="Wincker P."/>
            <person name="Souciet J.L."/>
        </authorList>
    </citation>
    <scope>NUCLEOTIDE SEQUENCE [LARGE SCALE GENOMIC DNA]</scope>
    <source>
        <strain evidence="8">ATCC 36239 / CBS 767 / BCRC 21394 / JCM 1990 / NBRC 0083 / IGC 2968</strain>
    </source>
</reference>
<dbReference type="GO" id="GO:0000981">
    <property type="term" value="F:DNA-binding transcription factor activity, RNA polymerase II-specific"/>
    <property type="evidence" value="ECO:0007669"/>
    <property type="project" value="InterPro"/>
</dbReference>
<dbReference type="FunCoup" id="B5RUP4">
    <property type="interactions" value="558"/>
</dbReference>